<protein>
    <recommendedName>
        <fullName evidence="3">DNA topoisomerase (ATP-hydrolyzing)</fullName>
        <ecNumber evidence="3">5.6.2.2</ecNumber>
    </recommendedName>
</protein>
<dbReference type="FunFam" id="3.40.50.670:FF:000006">
    <property type="entry name" value="DNA topoisomerase (ATP-hydrolyzing)"/>
    <property type="match status" value="1"/>
</dbReference>
<keyword evidence="6" id="KW-0067">ATP-binding</keyword>
<evidence type="ECO:0000313" key="14">
    <source>
        <dbReference type="Proteomes" id="UP000270927"/>
    </source>
</evidence>
<evidence type="ECO:0000256" key="8">
    <source>
        <dbReference type="ARBA" id="ARBA00023029"/>
    </source>
</evidence>
<evidence type="ECO:0000256" key="6">
    <source>
        <dbReference type="ARBA" id="ARBA00022840"/>
    </source>
</evidence>
<dbReference type="InterPro" id="IPR013760">
    <property type="entry name" value="Topo_IIA-like_dom_sf"/>
</dbReference>
<dbReference type="GO" id="GO:0006265">
    <property type="term" value="P:DNA topological change"/>
    <property type="evidence" value="ECO:0007669"/>
    <property type="project" value="InterPro"/>
</dbReference>
<evidence type="ECO:0000313" key="13">
    <source>
        <dbReference type="EMBL" id="ROT47141.1"/>
    </source>
</evidence>
<evidence type="ECO:0000256" key="2">
    <source>
        <dbReference type="ARBA" id="ARBA00001946"/>
    </source>
</evidence>
<evidence type="ECO:0000256" key="1">
    <source>
        <dbReference type="ARBA" id="ARBA00000185"/>
    </source>
</evidence>
<dbReference type="SUPFAM" id="SSF54211">
    <property type="entry name" value="Ribosomal protein S5 domain 2-like"/>
    <property type="match status" value="1"/>
</dbReference>
<dbReference type="InterPro" id="IPR013506">
    <property type="entry name" value="Topo_IIA_bsu_dom2"/>
</dbReference>
<dbReference type="GO" id="GO:0005524">
    <property type="term" value="F:ATP binding"/>
    <property type="evidence" value="ECO:0007669"/>
    <property type="project" value="UniProtKB-KW"/>
</dbReference>
<dbReference type="Gene3D" id="3.40.50.670">
    <property type="match status" value="1"/>
</dbReference>
<dbReference type="GO" id="GO:0046872">
    <property type="term" value="F:metal ion binding"/>
    <property type="evidence" value="ECO:0007669"/>
    <property type="project" value="UniProtKB-KW"/>
</dbReference>
<dbReference type="PROSITE" id="PS50880">
    <property type="entry name" value="TOPRIM"/>
    <property type="match status" value="1"/>
</dbReference>
<dbReference type="AlphaFoldDB" id="A0A3N2QBJ4"/>
<dbReference type="InterPro" id="IPR036890">
    <property type="entry name" value="HATPase_C_sf"/>
</dbReference>
<evidence type="ECO:0000259" key="12">
    <source>
        <dbReference type="PROSITE" id="PS50880"/>
    </source>
</evidence>
<dbReference type="FunFam" id="3.30.565.10:FF:000063">
    <property type="entry name" value="DNA topoisomerase (ATP-hydrolyzing)"/>
    <property type="match status" value="1"/>
</dbReference>
<dbReference type="GO" id="GO:0003918">
    <property type="term" value="F:DNA topoisomerase type II (double strand cut, ATP-hydrolyzing) activity"/>
    <property type="evidence" value="ECO:0007669"/>
    <property type="project" value="UniProtKB-EC"/>
</dbReference>
<keyword evidence="10 13" id="KW-0413">Isomerase</keyword>
<dbReference type="Pfam" id="PF02518">
    <property type="entry name" value="HATPase_c"/>
    <property type="match status" value="1"/>
</dbReference>
<dbReference type="Proteomes" id="UP000270927">
    <property type="component" value="Unassembled WGS sequence"/>
</dbReference>
<dbReference type="InterPro" id="IPR001241">
    <property type="entry name" value="Topo_IIA"/>
</dbReference>
<evidence type="ECO:0000256" key="5">
    <source>
        <dbReference type="ARBA" id="ARBA00022741"/>
    </source>
</evidence>
<reference evidence="13 14" key="1">
    <citation type="submission" date="2018-09" db="EMBL/GenBank/DDBJ databases">
        <title>Comparative Genomics of Wolbachia-Cardinium Dual Endosymbiosis in a Plant-Parasitic Nematode.</title>
        <authorList>
            <person name="Brown A.M.V."/>
            <person name="Wasala S.K."/>
            <person name="Howe D.K."/>
            <person name="Peetz A.B."/>
            <person name="Zasada I.A."/>
            <person name="Denver D.R."/>
        </authorList>
    </citation>
    <scope>NUCLEOTIDE SEQUENCE [LARGE SCALE GENOMIC DNA]</scope>
    <source>
        <strain evidence="13 14">Pp_1</strain>
    </source>
</reference>
<keyword evidence="7" id="KW-0460">Magnesium</keyword>
<evidence type="ECO:0000256" key="9">
    <source>
        <dbReference type="ARBA" id="ARBA00023125"/>
    </source>
</evidence>
<name>A0A3N2QBJ4_9BACT</name>
<dbReference type="RefSeq" id="WP_123663416.1">
    <property type="nucleotide sequence ID" value="NZ_RARA01000026.1"/>
</dbReference>
<dbReference type="CDD" id="cd01030">
    <property type="entry name" value="TOPRIM_TopoIIA_like"/>
    <property type="match status" value="1"/>
</dbReference>
<feature type="domain" description="Toprim" evidence="12">
    <location>
        <begin position="408"/>
        <end position="518"/>
    </location>
</feature>
<dbReference type="OrthoDB" id="9802808at2"/>
<dbReference type="InterPro" id="IPR018522">
    <property type="entry name" value="TopoIIA_CS"/>
</dbReference>
<keyword evidence="14" id="KW-1185">Reference proteome</keyword>
<dbReference type="Pfam" id="PF00204">
    <property type="entry name" value="DNA_gyraseB"/>
    <property type="match status" value="1"/>
</dbReference>
<proteinExistence type="predicted"/>
<dbReference type="GO" id="GO:0003677">
    <property type="term" value="F:DNA binding"/>
    <property type="evidence" value="ECO:0007669"/>
    <property type="project" value="UniProtKB-KW"/>
</dbReference>
<dbReference type="Gene3D" id="3.30.565.10">
    <property type="entry name" value="Histidine kinase-like ATPase, C-terminal domain"/>
    <property type="match status" value="1"/>
</dbReference>
<dbReference type="SMART" id="SM00387">
    <property type="entry name" value="HATPase_c"/>
    <property type="match status" value="1"/>
</dbReference>
<keyword evidence="8" id="KW-0799">Topoisomerase</keyword>
<dbReference type="PROSITE" id="PS00177">
    <property type="entry name" value="TOPOISOMERASE_II"/>
    <property type="match status" value="1"/>
</dbReference>
<dbReference type="Gene3D" id="3.30.230.10">
    <property type="match status" value="1"/>
</dbReference>
<accession>A0A3N2QBJ4</accession>
<dbReference type="SUPFAM" id="SSF56719">
    <property type="entry name" value="Type II DNA topoisomerase"/>
    <property type="match status" value="1"/>
</dbReference>
<dbReference type="SMART" id="SM00433">
    <property type="entry name" value="TOP2c"/>
    <property type="match status" value="1"/>
</dbReference>
<comment type="subunit">
    <text evidence="11">Heterotetramer composed of ParC and ParE.</text>
</comment>
<organism evidence="13 14">
    <name type="scientific">Candidatus Cardinium hertigii</name>
    <dbReference type="NCBI Taxonomy" id="247481"/>
    <lineage>
        <taxon>Bacteria</taxon>
        <taxon>Pseudomonadati</taxon>
        <taxon>Bacteroidota</taxon>
        <taxon>Cytophagia</taxon>
        <taxon>Cytophagales</taxon>
        <taxon>Amoebophilaceae</taxon>
        <taxon>Candidatus Cardinium</taxon>
    </lineage>
</organism>
<dbReference type="PANTHER" id="PTHR45866:SF2">
    <property type="entry name" value="DNA TOPOISOMERASE (ATP-HYDROLYZING)"/>
    <property type="match status" value="1"/>
</dbReference>
<dbReference type="InterPro" id="IPR013759">
    <property type="entry name" value="Topo_IIA_B_C"/>
</dbReference>
<dbReference type="EMBL" id="RARA01000026">
    <property type="protein sequence ID" value="ROT47141.1"/>
    <property type="molecule type" value="Genomic_DNA"/>
</dbReference>
<keyword evidence="9" id="KW-0238">DNA-binding</keyword>
<evidence type="ECO:0000256" key="4">
    <source>
        <dbReference type="ARBA" id="ARBA00022723"/>
    </source>
</evidence>
<dbReference type="PANTHER" id="PTHR45866">
    <property type="entry name" value="DNA GYRASE/TOPOISOMERASE SUBUNIT B"/>
    <property type="match status" value="1"/>
</dbReference>
<evidence type="ECO:0000256" key="10">
    <source>
        <dbReference type="ARBA" id="ARBA00023235"/>
    </source>
</evidence>
<evidence type="ECO:0000256" key="11">
    <source>
        <dbReference type="ARBA" id="ARBA00063644"/>
    </source>
</evidence>
<sequence>MHTTTPHYTEANIRSLAWQEHLRLRPGMYIGKLGDGSAPDDGIYILIKEVMDNSIDEFIMGHGKKIEIKITDHEVSVRDFGRGIPLGKVIDCVAKINTGGKYDGKAFQKSVGLNGVGIKAVNALSEYCRVQSFRDGLTKSTTFTAGLLIEEEPITATHEPNGTHIVFRPDPTIFKQFAFVPQFIEAQIANYTFLNTGLVLLLNGKKYHSKNGLLDLLQARTDSEAIAYPIIHLKKQDIELSITHHRSLSSEVYYTFVNGQCTSQGGVHLHAFKEAMVKIIRAFYKKEFEASDIRGGLVAALAIKMQEPIFESQTKTKLGSLLIGPEGPSVRSFVMDFIKSELDNFLHKNPTVAEILHKRILQSERERKEIAGIKRLVHEKTKKVHLHNKKLKDCHVHYTSKHLNSDKSTIFITEGNSASGSITKSRNVETQAVFSLRGKPLNCFGQSKKLVYENEELNLLQHALNIANGSDGLRYNKIVMATDADVDGMHIRLLILTYFLQFFPELVHNGHLYILETPLFRVRNRKITRYCYNEQEKIAAIRSLGTQVEITRFKGLGEISPDEFAYFIGEHIRLVPITLSTHIVLQELLTFYMGKNTPERRDFIIHNLRIEESIHSI</sequence>
<dbReference type="Pfam" id="PF01751">
    <property type="entry name" value="Toprim"/>
    <property type="match status" value="1"/>
</dbReference>
<comment type="catalytic activity">
    <reaction evidence="1">
        <text>ATP-dependent breakage, passage and rejoining of double-stranded DNA.</text>
        <dbReference type="EC" id="5.6.2.2"/>
    </reaction>
</comment>
<comment type="caution">
    <text evidence="13">The sequence shown here is derived from an EMBL/GenBank/DDBJ whole genome shotgun (WGS) entry which is preliminary data.</text>
</comment>
<dbReference type="PRINTS" id="PR00418">
    <property type="entry name" value="TPI2FAMILY"/>
</dbReference>
<dbReference type="EC" id="5.6.2.2" evidence="3"/>
<keyword evidence="4" id="KW-0479">Metal-binding</keyword>
<evidence type="ECO:0000256" key="7">
    <source>
        <dbReference type="ARBA" id="ARBA00022842"/>
    </source>
</evidence>
<dbReference type="InterPro" id="IPR003594">
    <property type="entry name" value="HATPase_dom"/>
</dbReference>
<evidence type="ECO:0000256" key="3">
    <source>
        <dbReference type="ARBA" id="ARBA00012895"/>
    </source>
</evidence>
<dbReference type="SUPFAM" id="SSF55874">
    <property type="entry name" value="ATPase domain of HSP90 chaperone/DNA topoisomerase II/histidine kinase"/>
    <property type="match status" value="1"/>
</dbReference>
<dbReference type="InterPro" id="IPR006171">
    <property type="entry name" value="TOPRIM_dom"/>
</dbReference>
<dbReference type="InterPro" id="IPR020568">
    <property type="entry name" value="Ribosomal_Su5_D2-typ_SF"/>
</dbReference>
<gene>
    <name evidence="13" type="ORF">EDM02_04660</name>
</gene>
<comment type="cofactor">
    <cofactor evidence="2">
        <name>Mg(2+)</name>
        <dbReference type="ChEBI" id="CHEBI:18420"/>
    </cofactor>
</comment>
<dbReference type="InterPro" id="IPR014721">
    <property type="entry name" value="Ribsml_uS5_D2-typ_fold_subgr"/>
</dbReference>
<keyword evidence="5" id="KW-0547">Nucleotide-binding</keyword>